<comment type="caution">
    <text evidence="1">The sequence shown here is derived from an EMBL/GenBank/DDBJ whole genome shotgun (WGS) entry which is preliminary data.</text>
</comment>
<dbReference type="Proteomes" id="UP000031668">
    <property type="component" value="Unassembled WGS sequence"/>
</dbReference>
<evidence type="ECO:0000313" key="1">
    <source>
        <dbReference type="EMBL" id="KII68347.1"/>
    </source>
</evidence>
<reference evidence="1 2" key="1">
    <citation type="journal article" date="2014" name="Genome Biol. Evol.">
        <title>The genome of the myxosporean Thelohanellus kitauei shows adaptations to nutrient acquisition within its fish host.</title>
        <authorList>
            <person name="Yang Y."/>
            <person name="Xiong J."/>
            <person name="Zhou Z."/>
            <person name="Huo F."/>
            <person name="Miao W."/>
            <person name="Ran C."/>
            <person name="Liu Y."/>
            <person name="Zhang J."/>
            <person name="Feng J."/>
            <person name="Wang M."/>
            <person name="Wang M."/>
            <person name="Wang L."/>
            <person name="Yao B."/>
        </authorList>
    </citation>
    <scope>NUCLEOTIDE SEQUENCE [LARGE SCALE GENOMIC DNA]</scope>
    <source>
        <strain evidence="1">Wuqing</strain>
    </source>
</reference>
<proteinExistence type="predicted"/>
<organism evidence="1 2">
    <name type="scientific">Thelohanellus kitauei</name>
    <name type="common">Myxosporean</name>
    <dbReference type="NCBI Taxonomy" id="669202"/>
    <lineage>
        <taxon>Eukaryota</taxon>
        <taxon>Metazoa</taxon>
        <taxon>Cnidaria</taxon>
        <taxon>Myxozoa</taxon>
        <taxon>Myxosporea</taxon>
        <taxon>Bivalvulida</taxon>
        <taxon>Platysporina</taxon>
        <taxon>Myxobolidae</taxon>
        <taxon>Thelohanellus</taxon>
    </lineage>
</organism>
<protein>
    <submittedName>
        <fullName evidence="1">Uncharacterized protein</fullName>
    </submittedName>
</protein>
<accession>A0A0C2N362</accession>
<evidence type="ECO:0000313" key="2">
    <source>
        <dbReference type="Proteomes" id="UP000031668"/>
    </source>
</evidence>
<keyword evidence="2" id="KW-1185">Reference proteome</keyword>
<dbReference type="EMBL" id="JWZT01002870">
    <property type="protein sequence ID" value="KII68347.1"/>
    <property type="molecule type" value="Genomic_DNA"/>
</dbReference>
<sequence>MATIKHKKKERLMYLEDEILGIRLKLGSESRYLAETIKHKYYIDENIRLVIVIPKTVMNVIIKQLFDRYSNDEKRLCVDYQNSDDVIRLIIQLTDSPNMF</sequence>
<dbReference type="AlphaFoldDB" id="A0A0C2N362"/>
<gene>
    <name evidence="1" type="ORF">RF11_06791</name>
</gene>
<name>A0A0C2N362_THEKT</name>